<sequence length="163" mass="17071">MVLDPVSQALIISGGGVLVSAIATDAWAAARAGFARLFGRGDQDRQASAEQRLDRSATQLDGLSGDELEQARQAQAQAWQTRLADLVEEHPELAGELASLVREIERQLPAGGHRVHITDAGAVSVGGNVELRGTFVAGRDLDLSGTATVGSEGSPAEPPPERR</sequence>
<comment type="caution">
    <text evidence="2">The sequence shown here is derived from an EMBL/GenBank/DDBJ whole genome shotgun (WGS) entry which is preliminary data.</text>
</comment>
<evidence type="ECO:0000313" key="3">
    <source>
        <dbReference type="Proteomes" id="UP000482960"/>
    </source>
</evidence>
<reference evidence="2 3" key="1">
    <citation type="submission" date="2020-03" db="EMBL/GenBank/DDBJ databases">
        <title>Whole genome shotgun sequence of Phytohabitans rumicis NBRC 108638.</title>
        <authorList>
            <person name="Komaki H."/>
            <person name="Tamura T."/>
        </authorList>
    </citation>
    <scope>NUCLEOTIDE SEQUENCE [LARGE SCALE GENOMIC DNA]</scope>
    <source>
        <strain evidence="2 3">NBRC 108638</strain>
    </source>
</reference>
<proteinExistence type="predicted"/>
<name>A0A6V8LN08_9ACTN</name>
<protein>
    <submittedName>
        <fullName evidence="2">Uncharacterized protein</fullName>
    </submittedName>
</protein>
<dbReference type="EMBL" id="BLPG01000001">
    <property type="protein sequence ID" value="GFJ95556.1"/>
    <property type="molecule type" value="Genomic_DNA"/>
</dbReference>
<organism evidence="2 3">
    <name type="scientific">Phytohabitans rumicis</name>
    <dbReference type="NCBI Taxonomy" id="1076125"/>
    <lineage>
        <taxon>Bacteria</taxon>
        <taxon>Bacillati</taxon>
        <taxon>Actinomycetota</taxon>
        <taxon>Actinomycetes</taxon>
        <taxon>Micromonosporales</taxon>
        <taxon>Micromonosporaceae</taxon>
    </lineage>
</organism>
<dbReference type="AlphaFoldDB" id="A0A6V8LN08"/>
<feature type="region of interest" description="Disordered" evidence="1">
    <location>
        <begin position="46"/>
        <end position="75"/>
    </location>
</feature>
<reference evidence="2 3" key="2">
    <citation type="submission" date="2020-03" db="EMBL/GenBank/DDBJ databases">
        <authorList>
            <person name="Ichikawa N."/>
            <person name="Kimura A."/>
            <person name="Kitahashi Y."/>
            <person name="Uohara A."/>
        </authorList>
    </citation>
    <scope>NUCLEOTIDE SEQUENCE [LARGE SCALE GENOMIC DNA]</scope>
    <source>
        <strain evidence="2 3">NBRC 108638</strain>
    </source>
</reference>
<evidence type="ECO:0000313" key="2">
    <source>
        <dbReference type="EMBL" id="GFJ95556.1"/>
    </source>
</evidence>
<feature type="compositionally biased region" description="Basic and acidic residues" evidence="1">
    <location>
        <begin position="46"/>
        <end position="55"/>
    </location>
</feature>
<evidence type="ECO:0000256" key="1">
    <source>
        <dbReference type="SAM" id="MobiDB-lite"/>
    </source>
</evidence>
<accession>A0A6V8LN08</accession>
<gene>
    <name evidence="2" type="ORF">Prum_091980</name>
</gene>
<dbReference type="Proteomes" id="UP000482960">
    <property type="component" value="Unassembled WGS sequence"/>
</dbReference>
<feature type="region of interest" description="Disordered" evidence="1">
    <location>
        <begin position="140"/>
        <end position="163"/>
    </location>
</feature>
<keyword evidence="3" id="KW-1185">Reference proteome</keyword>
<dbReference type="RefSeq" id="WP_173083179.1">
    <property type="nucleotide sequence ID" value="NZ_BAABJB010000021.1"/>
</dbReference>